<organism evidence="2 3">
    <name type="scientific">Prosthecochloris marina</name>
    <dbReference type="NCBI Taxonomy" id="2017681"/>
    <lineage>
        <taxon>Bacteria</taxon>
        <taxon>Pseudomonadati</taxon>
        <taxon>Chlorobiota</taxon>
        <taxon>Chlorobiia</taxon>
        <taxon>Chlorobiales</taxon>
        <taxon>Chlorobiaceae</taxon>
        <taxon>Prosthecochloris</taxon>
    </lineage>
</organism>
<dbReference type="Proteomes" id="UP000246278">
    <property type="component" value="Unassembled WGS sequence"/>
</dbReference>
<protein>
    <submittedName>
        <fullName evidence="2">Uncharacterized protein</fullName>
    </submittedName>
</protein>
<gene>
    <name evidence="2" type="ORF">CR164_05755</name>
</gene>
<dbReference type="EMBL" id="PDNZ01000003">
    <property type="protein sequence ID" value="PWW82493.1"/>
    <property type="molecule type" value="Genomic_DNA"/>
</dbReference>
<dbReference type="OrthoDB" id="596811at2"/>
<accession>A0A317T737</accession>
<comment type="caution">
    <text evidence="2">The sequence shown here is derived from an EMBL/GenBank/DDBJ whole genome shotgun (WGS) entry which is preliminary data.</text>
</comment>
<dbReference type="AlphaFoldDB" id="A0A317T737"/>
<dbReference type="RefSeq" id="WP_110022967.1">
    <property type="nucleotide sequence ID" value="NZ_PDNZ01000003.1"/>
</dbReference>
<reference evidence="3" key="1">
    <citation type="submission" date="2017-10" db="EMBL/GenBank/DDBJ databases">
        <authorList>
            <person name="Gaisin V.A."/>
            <person name="Rysina M.S."/>
            <person name="Grouzdev D.S."/>
        </authorList>
    </citation>
    <scope>NUCLEOTIDE SEQUENCE [LARGE SCALE GENOMIC DNA]</scope>
    <source>
        <strain evidence="3">V1</strain>
    </source>
</reference>
<keyword evidence="3" id="KW-1185">Reference proteome</keyword>
<evidence type="ECO:0000256" key="1">
    <source>
        <dbReference type="SAM" id="MobiDB-lite"/>
    </source>
</evidence>
<name>A0A317T737_9CHLB</name>
<sequence>MKHPVLQNTAFPSLTLLFTVLLLLFTLQQNALAQTGSFQSKLKLKKNTVLQEAERSRPSGSLLPKSSTTVCLWDGRGEFGKEHFQCLQEASVHIGNASAEALLEKWWVSWSTEQTGFAKAIYQVSMFPFPSGNSNWQSPPGLLKTGTVEQWSGKGQQPFFTIDLSSSLSGGGTPATEKLSPVQQKPGLTQKQPLTLQQSTDQPRPKRSGDIPRAYSLYVRIITLDSNNNLTATPSQAAVMHLSTRGTSQFIWYGDPNPNLEQPAAHAPDIRIVSYDHFQPNQSDWDRQFIVTRDMPMLGYSKDDEIFIPRDDGSKSGWEAITGAIGNLAGFVQDCINRVADAYNGLKQKALDLAISLAKNTVGCGQTCQDAFSLGLNYGMTVMGMPPTLPNFDAMMSLGKEYLIAQVAAEVSPYLSEDDVSKAIDYLESEVRKTADTGTDGSQWLRLNPKYQYHDAMLLLEVSNPTAQATDAISCLIHQQKEAFYFPFQPKDYYINIPPIKPGQTIRIPVLLKPNNVQCNNGKGMLMPQWNAMMKKGVLLQVYPGRNEQILVKQ</sequence>
<evidence type="ECO:0000313" key="2">
    <source>
        <dbReference type="EMBL" id="PWW82493.1"/>
    </source>
</evidence>
<evidence type="ECO:0000313" key="3">
    <source>
        <dbReference type="Proteomes" id="UP000246278"/>
    </source>
</evidence>
<proteinExistence type="predicted"/>
<feature type="region of interest" description="Disordered" evidence="1">
    <location>
        <begin position="167"/>
        <end position="210"/>
    </location>
</feature>
<feature type="compositionally biased region" description="Polar residues" evidence="1">
    <location>
        <begin position="181"/>
        <end position="202"/>
    </location>
</feature>